<evidence type="ECO:0000256" key="1">
    <source>
        <dbReference type="ARBA" id="ARBA00022645"/>
    </source>
</evidence>
<evidence type="ECO:0000256" key="8">
    <source>
        <dbReference type="ARBA" id="ARBA00023268"/>
    </source>
</evidence>
<feature type="domain" description="Glycosyl transferase family 51" evidence="15">
    <location>
        <begin position="115"/>
        <end position="300"/>
    </location>
</feature>
<evidence type="ECO:0000259" key="14">
    <source>
        <dbReference type="Pfam" id="PF00905"/>
    </source>
</evidence>
<keyword evidence="4" id="KW-0808">Transferase</keyword>
<dbReference type="GO" id="GO:0030288">
    <property type="term" value="C:outer membrane-bounded periplasmic space"/>
    <property type="evidence" value="ECO:0007669"/>
    <property type="project" value="TreeGrafter"/>
</dbReference>
<keyword evidence="6" id="KW-0133">Cell shape</keyword>
<evidence type="ECO:0000256" key="3">
    <source>
        <dbReference type="ARBA" id="ARBA00022676"/>
    </source>
</evidence>
<evidence type="ECO:0000313" key="17">
    <source>
        <dbReference type="EMBL" id="CAB5031960.1"/>
    </source>
</evidence>
<dbReference type="GO" id="GO:0008360">
    <property type="term" value="P:regulation of cell shape"/>
    <property type="evidence" value="ECO:0007669"/>
    <property type="project" value="UniProtKB-KW"/>
</dbReference>
<feature type="region of interest" description="Disordered" evidence="12">
    <location>
        <begin position="733"/>
        <end position="785"/>
    </location>
</feature>
<dbReference type="GO" id="GO:0006508">
    <property type="term" value="P:proteolysis"/>
    <property type="evidence" value="ECO:0007669"/>
    <property type="project" value="UniProtKB-KW"/>
</dbReference>
<dbReference type="GO" id="GO:0008658">
    <property type="term" value="F:penicillin binding"/>
    <property type="evidence" value="ECO:0007669"/>
    <property type="project" value="InterPro"/>
</dbReference>
<dbReference type="SUPFAM" id="SSF56601">
    <property type="entry name" value="beta-lactamase/transpeptidase-like"/>
    <property type="match status" value="1"/>
</dbReference>
<evidence type="ECO:0000256" key="13">
    <source>
        <dbReference type="SAM" id="Phobius"/>
    </source>
</evidence>
<dbReference type="EMBL" id="CAFBND010000031">
    <property type="protein sequence ID" value="CAB4939766.1"/>
    <property type="molecule type" value="Genomic_DNA"/>
</dbReference>
<proteinExistence type="predicted"/>
<protein>
    <recommendedName>
        <fullName evidence="10">peptidoglycan glycosyltransferase</fullName>
        <ecNumber evidence="10">2.4.99.28</ecNumber>
    </recommendedName>
</protein>
<dbReference type="EC" id="2.4.99.28" evidence="10"/>
<evidence type="ECO:0000256" key="12">
    <source>
        <dbReference type="SAM" id="MobiDB-lite"/>
    </source>
</evidence>
<gene>
    <name evidence="16" type="ORF">UFOPK3752_00986</name>
    <name evidence="17" type="ORF">UFOPK4150_01076</name>
</gene>
<feature type="region of interest" description="Disordered" evidence="12">
    <location>
        <begin position="23"/>
        <end position="44"/>
    </location>
</feature>
<keyword evidence="7" id="KW-0573">Peptidoglycan synthesis</keyword>
<evidence type="ECO:0000256" key="2">
    <source>
        <dbReference type="ARBA" id="ARBA00022670"/>
    </source>
</evidence>
<evidence type="ECO:0000256" key="6">
    <source>
        <dbReference type="ARBA" id="ARBA00022960"/>
    </source>
</evidence>
<evidence type="ECO:0000256" key="4">
    <source>
        <dbReference type="ARBA" id="ARBA00022679"/>
    </source>
</evidence>
<dbReference type="GO" id="GO:0008955">
    <property type="term" value="F:peptidoglycan glycosyltransferase activity"/>
    <property type="evidence" value="ECO:0007669"/>
    <property type="project" value="UniProtKB-EC"/>
</dbReference>
<dbReference type="InterPro" id="IPR012338">
    <property type="entry name" value="Beta-lactam/transpept-like"/>
</dbReference>
<keyword evidence="9" id="KW-0961">Cell wall biogenesis/degradation</keyword>
<dbReference type="GO" id="GO:0009252">
    <property type="term" value="P:peptidoglycan biosynthetic process"/>
    <property type="evidence" value="ECO:0007669"/>
    <property type="project" value="UniProtKB-KW"/>
</dbReference>
<accession>A0A6J7RU63</accession>
<comment type="catalytic activity">
    <reaction evidence="11">
        <text>[GlcNAc-(1-&gt;4)-Mur2Ac(oyl-L-Ala-gamma-D-Glu-L-Lys-D-Ala-D-Ala)](n)-di-trans,octa-cis-undecaprenyl diphosphate + beta-D-GlcNAc-(1-&gt;4)-Mur2Ac(oyl-L-Ala-gamma-D-Glu-L-Lys-D-Ala-D-Ala)-di-trans,octa-cis-undecaprenyl diphosphate = [GlcNAc-(1-&gt;4)-Mur2Ac(oyl-L-Ala-gamma-D-Glu-L-Lys-D-Ala-D-Ala)](n+1)-di-trans,octa-cis-undecaprenyl diphosphate + di-trans,octa-cis-undecaprenyl diphosphate + H(+)</text>
        <dbReference type="Rhea" id="RHEA:23708"/>
        <dbReference type="Rhea" id="RHEA-COMP:9602"/>
        <dbReference type="Rhea" id="RHEA-COMP:9603"/>
        <dbReference type="ChEBI" id="CHEBI:15378"/>
        <dbReference type="ChEBI" id="CHEBI:58405"/>
        <dbReference type="ChEBI" id="CHEBI:60033"/>
        <dbReference type="ChEBI" id="CHEBI:78435"/>
        <dbReference type="EC" id="2.4.99.28"/>
    </reaction>
</comment>
<evidence type="ECO:0000256" key="9">
    <source>
        <dbReference type="ARBA" id="ARBA00023316"/>
    </source>
</evidence>
<dbReference type="GO" id="GO:0004180">
    <property type="term" value="F:carboxypeptidase activity"/>
    <property type="evidence" value="ECO:0007669"/>
    <property type="project" value="UniProtKB-KW"/>
</dbReference>
<evidence type="ECO:0000256" key="11">
    <source>
        <dbReference type="ARBA" id="ARBA00049902"/>
    </source>
</evidence>
<dbReference type="InterPro" id="IPR001460">
    <property type="entry name" value="PCN-bd_Tpept"/>
</dbReference>
<dbReference type="Pfam" id="PF00912">
    <property type="entry name" value="Transgly"/>
    <property type="match status" value="1"/>
</dbReference>
<keyword evidence="2" id="KW-0645">Protease</keyword>
<keyword evidence="13" id="KW-1133">Transmembrane helix</keyword>
<evidence type="ECO:0000256" key="7">
    <source>
        <dbReference type="ARBA" id="ARBA00022984"/>
    </source>
</evidence>
<dbReference type="PANTHER" id="PTHR32282:SF33">
    <property type="entry name" value="PEPTIDOGLYCAN GLYCOSYLTRANSFERASE"/>
    <property type="match status" value="1"/>
</dbReference>
<feature type="compositionally biased region" description="Low complexity" evidence="12">
    <location>
        <begin position="739"/>
        <end position="759"/>
    </location>
</feature>
<keyword evidence="8" id="KW-0511">Multifunctional enzyme</keyword>
<keyword evidence="13" id="KW-0812">Transmembrane</keyword>
<dbReference type="EMBL" id="CAFBPU010000019">
    <property type="protein sequence ID" value="CAB5031960.1"/>
    <property type="molecule type" value="Genomic_DNA"/>
</dbReference>
<name>A0A6J7RU63_9ZZZZ</name>
<keyword evidence="5" id="KW-0378">Hydrolase</keyword>
<dbReference type="InterPro" id="IPR001264">
    <property type="entry name" value="Glyco_trans_51"/>
</dbReference>
<dbReference type="InterPro" id="IPR036950">
    <property type="entry name" value="PBP_transglycosylase"/>
</dbReference>
<dbReference type="Gene3D" id="3.40.710.10">
    <property type="entry name" value="DD-peptidase/beta-lactamase superfamily"/>
    <property type="match status" value="1"/>
</dbReference>
<dbReference type="InterPro" id="IPR050396">
    <property type="entry name" value="Glycosyltr_51/Transpeptidase"/>
</dbReference>
<dbReference type="SUPFAM" id="SSF53955">
    <property type="entry name" value="Lysozyme-like"/>
    <property type="match status" value="1"/>
</dbReference>
<dbReference type="InterPro" id="IPR023346">
    <property type="entry name" value="Lysozyme-like_dom_sf"/>
</dbReference>
<organism evidence="17">
    <name type="scientific">freshwater metagenome</name>
    <dbReference type="NCBI Taxonomy" id="449393"/>
    <lineage>
        <taxon>unclassified sequences</taxon>
        <taxon>metagenomes</taxon>
        <taxon>ecological metagenomes</taxon>
    </lineage>
</organism>
<dbReference type="PANTHER" id="PTHR32282">
    <property type="entry name" value="BINDING PROTEIN TRANSPEPTIDASE, PUTATIVE-RELATED"/>
    <property type="match status" value="1"/>
</dbReference>
<feature type="transmembrane region" description="Helical" evidence="13">
    <location>
        <begin position="56"/>
        <end position="78"/>
    </location>
</feature>
<feature type="compositionally biased region" description="Pro residues" evidence="12">
    <location>
        <begin position="760"/>
        <end position="785"/>
    </location>
</feature>
<dbReference type="GO" id="GO:0071555">
    <property type="term" value="P:cell wall organization"/>
    <property type="evidence" value="ECO:0007669"/>
    <property type="project" value="UniProtKB-KW"/>
</dbReference>
<evidence type="ECO:0000313" key="16">
    <source>
        <dbReference type="EMBL" id="CAB4939766.1"/>
    </source>
</evidence>
<evidence type="ECO:0000256" key="10">
    <source>
        <dbReference type="ARBA" id="ARBA00044770"/>
    </source>
</evidence>
<feature type="domain" description="Penicillin-binding protein transpeptidase" evidence="14">
    <location>
        <begin position="403"/>
        <end position="663"/>
    </location>
</feature>
<dbReference type="FunFam" id="1.10.3810.10:FF:000001">
    <property type="entry name" value="Penicillin-binding protein 1A"/>
    <property type="match status" value="1"/>
</dbReference>
<dbReference type="AlphaFoldDB" id="A0A6J7RU63"/>
<keyword evidence="13" id="KW-0472">Membrane</keyword>
<keyword evidence="1" id="KW-0121">Carboxypeptidase</keyword>
<evidence type="ECO:0000259" key="15">
    <source>
        <dbReference type="Pfam" id="PF00912"/>
    </source>
</evidence>
<reference evidence="17" key="1">
    <citation type="submission" date="2020-05" db="EMBL/GenBank/DDBJ databases">
        <authorList>
            <person name="Chiriac C."/>
            <person name="Salcher M."/>
            <person name="Ghai R."/>
            <person name="Kavagutti S V."/>
        </authorList>
    </citation>
    <scope>NUCLEOTIDE SEQUENCE</scope>
</reference>
<keyword evidence="3" id="KW-0328">Glycosyltransferase</keyword>
<evidence type="ECO:0000256" key="5">
    <source>
        <dbReference type="ARBA" id="ARBA00022801"/>
    </source>
</evidence>
<sequence length="785" mass="82010">MQDSPTPLCEPGWARQATGTYPRHAMSAPLGPPASTRAPTRPSSAHAGMTATLVKLVLFVIVSAVAGGLVALGALPFVGGVGVAARTAIESYESLPSQLTTPPLPQRSRILAADGSVIATLYEQNRVEVPLSEIAPVMRQAIVAVEDGRFYEHRGIDVRGLLRAVVGNAGGSSVTQGGSTLTQQYVKNVFVNSAATPDEAAAARARSMTRKLKEMRYALALERQFSKDEILERYLNIAYFGAGAYGVEAASRRYFSKSASTLTLVEAATLAGAVQQPVAYDPTRNPKSSQNRRAQVLGRMADLGDITVAEAKIASAIPTATFLKPLKARNGCTTSYAPFFCDYVDRILRSDPAFGATPAIREALLRRGGLTVRTTLSPAAQKAAQASVDGHIPRADPSRKVAAITMVRPGTGEVVAMAQNRSWGTSGLGNTTYNFNVGIKDGGSQGAQAGSTFKAFTLAAALEKGISPYEAIPSPQKGIFDGFANCTDGSLFPPYTVNNSTGAGIFNMFEGAAYSINTYFMALEQRTGLCRPAEIAEALGLRRGDGSPLERVPSFTLGTQEVTPLGMAATYGVIANHGMRCSTIAIAQVTDRDGKDLPIPRTTCERVLDRVVADSVAKILSQVVDGPLPGRTGKAMSLGRPAAGKTGTINDSAAVWFVGFTPDLAAAVATYDPRGGYRFPMKNITIGGRYFAQVFGSTLPGPIWKEAMLGALAASQPALFELLTPESFLAPLPTPSVSPSPSASGSPSPSGSPSASPTPSGSPSPSPTPGPSITPTPTPTPTVPQ</sequence>
<dbReference type="Gene3D" id="1.10.3810.10">
    <property type="entry name" value="Biosynthetic peptidoglycan transglycosylase-like"/>
    <property type="match status" value="1"/>
</dbReference>
<dbReference type="Pfam" id="PF00905">
    <property type="entry name" value="Transpeptidase"/>
    <property type="match status" value="1"/>
</dbReference>